<reference evidence="2" key="1">
    <citation type="submission" date="2021-09" db="EMBL/GenBank/DDBJ databases">
        <authorList>
            <person name="Wu T."/>
            <person name="Guo S.Z."/>
        </authorList>
    </citation>
    <scope>NUCLEOTIDE SEQUENCE</scope>
    <source>
        <strain evidence="2">RSS-23</strain>
    </source>
</reference>
<accession>A0ABS7TAA2</accession>
<dbReference type="Proteomes" id="UP001430290">
    <property type="component" value="Unassembled WGS sequence"/>
</dbReference>
<keyword evidence="1" id="KW-0812">Transmembrane</keyword>
<feature type="transmembrane region" description="Helical" evidence="1">
    <location>
        <begin position="12"/>
        <end position="33"/>
    </location>
</feature>
<keyword evidence="3" id="KW-1185">Reference proteome</keyword>
<dbReference type="RefSeq" id="WP_395648945.1">
    <property type="nucleotide sequence ID" value="NZ_JAIQDJ010000001.1"/>
</dbReference>
<dbReference type="InterPro" id="IPR021215">
    <property type="entry name" value="DUF2752"/>
</dbReference>
<evidence type="ECO:0000256" key="1">
    <source>
        <dbReference type="SAM" id="Phobius"/>
    </source>
</evidence>
<comment type="caution">
    <text evidence="2">The sequence shown here is derived from an EMBL/GenBank/DDBJ whole genome shotgun (WGS) entry which is preliminary data.</text>
</comment>
<protein>
    <submittedName>
        <fullName evidence="2">DUF2752 domain-containing protein</fullName>
    </submittedName>
</protein>
<evidence type="ECO:0000313" key="3">
    <source>
        <dbReference type="Proteomes" id="UP001430290"/>
    </source>
</evidence>
<dbReference type="EMBL" id="JAIQDJ010000001">
    <property type="protein sequence ID" value="MBZ4184791.1"/>
    <property type="molecule type" value="Genomic_DNA"/>
</dbReference>
<gene>
    <name evidence="2" type="ORF">K7B09_00425</name>
</gene>
<proteinExistence type="predicted"/>
<feature type="transmembrane region" description="Helical" evidence="1">
    <location>
        <begin position="75"/>
        <end position="97"/>
    </location>
</feature>
<keyword evidence="1" id="KW-1133">Transmembrane helix</keyword>
<evidence type="ECO:0000313" key="2">
    <source>
        <dbReference type="EMBL" id="MBZ4184791.1"/>
    </source>
</evidence>
<organism evidence="2 3">
    <name type="scientific">Thermomonas beijingensis</name>
    <dbReference type="NCBI Taxonomy" id="2872701"/>
    <lineage>
        <taxon>Bacteria</taxon>
        <taxon>Pseudomonadati</taxon>
        <taxon>Pseudomonadota</taxon>
        <taxon>Gammaproteobacteria</taxon>
        <taxon>Lysobacterales</taxon>
        <taxon>Lysobacteraceae</taxon>
        <taxon>Thermomonas</taxon>
    </lineage>
</organism>
<name>A0ABS7TAA2_9GAMM</name>
<sequence>MPIPGAVDTRRKWLRVMPTALLALGAAGTAWVLSRLDPFVGNSALPPCPLHALTGLYCPGCGSTRCLYALLHGDVWLALAMNPLLVVSLPLLGLMSLNAAGWRPAWSTPLMRQLARPGLWLWLLLGYGVLRNLPWSPFNLLAPG</sequence>
<dbReference type="Pfam" id="PF10825">
    <property type="entry name" value="DUF2752"/>
    <property type="match status" value="1"/>
</dbReference>
<keyword evidence="1" id="KW-0472">Membrane</keyword>
<feature type="transmembrane region" description="Helical" evidence="1">
    <location>
        <begin position="118"/>
        <end position="135"/>
    </location>
</feature>